<evidence type="ECO:0000313" key="1">
    <source>
        <dbReference type="EMBL" id="MBO9202160.1"/>
    </source>
</evidence>
<dbReference type="Gene3D" id="2.60.40.740">
    <property type="match status" value="1"/>
</dbReference>
<reference evidence="1 2" key="1">
    <citation type="submission" date="2021-03" db="EMBL/GenBank/DDBJ databases">
        <title>Assistant Professor.</title>
        <authorList>
            <person name="Huq M.A."/>
        </authorList>
    </citation>
    <scope>NUCLEOTIDE SEQUENCE [LARGE SCALE GENOMIC DNA]</scope>
    <source>
        <strain evidence="1 2">MAH-29</strain>
    </source>
</reference>
<name>A0ABS3YW61_9BACT</name>
<sequence>MKIRVGLLMTILMSTALITQAQLRYKLKLITQITCPKVDDYREVCTGNLIKEVAKFSNASNMDIAKTPLRNSDNGVGHDLNGLNENGCDGVVRRRFEDSISFDISRLITNVYLESSADKSGFSGCSHLCGSQYDWPVNITQGVWHQFHSSPFGCYYGNTEVFISPENIDLQTNENYLPSTDRITITATAGYPAPVYNWQYNIGGTGWYDFPAATNTSGKTNIRVSGYDLIGANFDTVRNSNVFIRLKADFYVSEVLTFKPTIPSPHITTLTPIPNKCFGESNGTIIVQFDRALVPGESLSLILNDTINNRPYPVAADVSLDAANKYIFPAQLSPGGFVIDLMGSFVTGTGTIATYTLDAGHRGETGFGSPDSVSFNNNLRDVYCYGGADGIINISATGGVRNYSAGYKQVQDASWQWVPFSTTGQHVITGLDSGVYQLRVVDGNGCFSKEASGIEKVANVTIGQPTQPVQVDYRQINDPLAYGYTDGQAKVILIGGTPVSGNSYHVTWNNYATGTVLTNVTNSTDPFTSTLQQIGDGTYVVTATDSHYALTTGANTTGCMVRDTLHLHQPPPLIVTVAENRYVSCNGVSDGELYAKAQGGIEFPGRRYVYQCFLNVNGSWALIHQGDSIVTHVGAGTYKIAVTDSNNITRESAPFILTQPNVLAVNLSSTPVDCHSGANGTASAIISGGTQPYSLAWSTGSTAPTITGLQQGGYLAYIKDAHGCETQQQVKVSTPNPILINNAVVTPPVCTGFCNGAINYTLAGGVPPYSYQWSNGSRTQGITGICAGNYSVTIADTRGCTTQESFAVNDPFPLTIDLGPDLTLCTGQTWLANAAIPDPRAVYAWSGPYGYVATTAAAILSSEGKYNVLVTDSKGCTGSDSIAITRSNATIGAEFVSSTQGFKGNKITLINFSKPWPETVAWLLPATSAITVVRKTDSLIELQFNDTGTYRIGIRSGVGSCSKEYYKSITILEAQSFNDPGTANDPFVLDFKVAPNPSTGQFTVTVALQDVADVNLRLVNLQNGALLDERRLRGSKNYSVPYKVNLVSGLYALVLETANDSRIFRVLIL</sequence>
<organism evidence="1 2">
    <name type="scientific">Niastella soli</name>
    <dbReference type="NCBI Taxonomy" id="2821487"/>
    <lineage>
        <taxon>Bacteria</taxon>
        <taxon>Pseudomonadati</taxon>
        <taxon>Bacteroidota</taxon>
        <taxon>Chitinophagia</taxon>
        <taxon>Chitinophagales</taxon>
        <taxon>Chitinophagaceae</taxon>
        <taxon>Niastella</taxon>
    </lineage>
</organism>
<protein>
    <submittedName>
        <fullName evidence="1">SprB repeat-containing protein</fullName>
    </submittedName>
</protein>
<dbReference type="InterPro" id="IPR043504">
    <property type="entry name" value="Peptidase_S1_PA_chymotrypsin"/>
</dbReference>
<comment type="caution">
    <text evidence="1">The sequence shown here is derived from an EMBL/GenBank/DDBJ whole genome shotgun (WGS) entry which is preliminary data.</text>
</comment>
<dbReference type="EMBL" id="JAGHKO010000004">
    <property type="protein sequence ID" value="MBO9202160.1"/>
    <property type="molecule type" value="Genomic_DNA"/>
</dbReference>
<dbReference type="Gene3D" id="2.40.10.10">
    <property type="entry name" value="Trypsin-like serine proteases"/>
    <property type="match status" value="1"/>
</dbReference>
<accession>A0ABS3YW61</accession>
<dbReference type="Proteomes" id="UP000677244">
    <property type="component" value="Unassembled WGS sequence"/>
</dbReference>
<dbReference type="InterPro" id="IPR025667">
    <property type="entry name" value="SprB_repeat"/>
</dbReference>
<dbReference type="RefSeq" id="WP_209140210.1">
    <property type="nucleotide sequence ID" value="NZ_JAGHKO010000004.1"/>
</dbReference>
<proteinExistence type="predicted"/>
<dbReference type="Pfam" id="PF13573">
    <property type="entry name" value="SprB"/>
    <property type="match status" value="2"/>
</dbReference>
<evidence type="ECO:0000313" key="2">
    <source>
        <dbReference type="Proteomes" id="UP000677244"/>
    </source>
</evidence>
<gene>
    <name evidence="1" type="ORF">J7I42_17880</name>
</gene>
<keyword evidence="2" id="KW-1185">Reference proteome</keyword>